<proteinExistence type="predicted"/>
<comment type="caution">
    <text evidence="1">The sequence shown here is derived from an EMBL/GenBank/DDBJ whole genome shotgun (WGS) entry which is preliminary data.</text>
</comment>
<accession>A0A5B7IFQ2</accession>
<sequence length="20" mass="2183">MLITTAVDLMLILTAFTMPS</sequence>
<keyword evidence="2" id="KW-1185">Reference proteome</keyword>
<dbReference type="EMBL" id="VSRR010054668">
    <property type="protein sequence ID" value="MPC80669.1"/>
    <property type="molecule type" value="Genomic_DNA"/>
</dbReference>
<evidence type="ECO:0000313" key="2">
    <source>
        <dbReference type="Proteomes" id="UP000324222"/>
    </source>
</evidence>
<gene>
    <name evidence="1" type="ORF">E2C01_075255</name>
</gene>
<evidence type="ECO:0000313" key="1">
    <source>
        <dbReference type="EMBL" id="MPC80669.1"/>
    </source>
</evidence>
<reference evidence="1 2" key="1">
    <citation type="submission" date="2019-05" db="EMBL/GenBank/DDBJ databases">
        <title>Another draft genome of Portunus trituberculatus and its Hox gene families provides insights of decapod evolution.</title>
        <authorList>
            <person name="Jeong J.-H."/>
            <person name="Song I."/>
            <person name="Kim S."/>
            <person name="Choi T."/>
            <person name="Kim D."/>
            <person name="Ryu S."/>
            <person name="Kim W."/>
        </authorList>
    </citation>
    <scope>NUCLEOTIDE SEQUENCE [LARGE SCALE GENOMIC DNA]</scope>
    <source>
        <tissue evidence="1">Muscle</tissue>
    </source>
</reference>
<protein>
    <submittedName>
        <fullName evidence="1">Uncharacterized protein</fullName>
    </submittedName>
</protein>
<organism evidence="1 2">
    <name type="scientific">Portunus trituberculatus</name>
    <name type="common">Swimming crab</name>
    <name type="synonym">Neptunus trituberculatus</name>
    <dbReference type="NCBI Taxonomy" id="210409"/>
    <lineage>
        <taxon>Eukaryota</taxon>
        <taxon>Metazoa</taxon>
        <taxon>Ecdysozoa</taxon>
        <taxon>Arthropoda</taxon>
        <taxon>Crustacea</taxon>
        <taxon>Multicrustacea</taxon>
        <taxon>Malacostraca</taxon>
        <taxon>Eumalacostraca</taxon>
        <taxon>Eucarida</taxon>
        <taxon>Decapoda</taxon>
        <taxon>Pleocyemata</taxon>
        <taxon>Brachyura</taxon>
        <taxon>Eubrachyura</taxon>
        <taxon>Portunoidea</taxon>
        <taxon>Portunidae</taxon>
        <taxon>Portuninae</taxon>
        <taxon>Portunus</taxon>
    </lineage>
</organism>
<dbReference type="AlphaFoldDB" id="A0A5B7IFQ2"/>
<dbReference type="Proteomes" id="UP000324222">
    <property type="component" value="Unassembled WGS sequence"/>
</dbReference>
<name>A0A5B7IFQ2_PORTR</name>